<dbReference type="AlphaFoldDB" id="W0DU81"/>
<dbReference type="FunCoup" id="W0DU81">
    <property type="interactions" value="94"/>
</dbReference>
<dbReference type="OrthoDB" id="9785326at2"/>
<name>W0DU81_9GAMM</name>
<dbReference type="PRINTS" id="PR01805">
    <property type="entry name" value="VACJLIPOPROT"/>
</dbReference>
<dbReference type="PANTHER" id="PTHR30035">
    <property type="entry name" value="LIPOPROTEIN VACJ-RELATED"/>
    <property type="match status" value="1"/>
</dbReference>
<keyword evidence="4" id="KW-1185">Reference proteome</keyword>
<dbReference type="GO" id="GO:0120010">
    <property type="term" value="P:intermembrane phospholipid transfer"/>
    <property type="evidence" value="ECO:0007669"/>
    <property type="project" value="TreeGrafter"/>
</dbReference>
<sequence>MKSVILIFLVTLTFLPLQTLKANEGTVLDLLIEIQQLDNAQPESFESNIKNPNDPYESFNRRMFNFNLGFHQYVGEPVGRGYERITPQPVRTGIRNFFTNLRMPLNMLNNALQGNAEGTMNDLMRFSINTVFGFAGLLDIATPAGLPYQHEDFGQTLYVWGIGKDASFIVLPFLGPSSTRDLAGLGVDYAVDPGYRYFLNASAEEHLILTLVNQFDRYVDIIDFIDPLLTMDDPYIFFREASIQLRRNQLYNGNPPLDALDDFDFD</sequence>
<reference evidence="3 4" key="1">
    <citation type="submission" date="2013-12" db="EMBL/GenBank/DDBJ databases">
        <authorList>
            <consortium name="DOE Joint Genome Institute"/>
            <person name="Kappler U."/>
            <person name="Huntemann M."/>
            <person name="Han J."/>
            <person name="Chen A."/>
            <person name="Kyrpides N."/>
            <person name="Mavromatis K."/>
            <person name="Markowitz V."/>
            <person name="Palaniappan K."/>
            <person name="Ivanova N."/>
            <person name="Schaumberg A."/>
            <person name="Pati A."/>
            <person name="Liolios K."/>
            <person name="Nordberg H.P."/>
            <person name="Cantor M.N."/>
            <person name="Hua S.X."/>
            <person name="Woyke T."/>
        </authorList>
    </citation>
    <scope>NUCLEOTIDE SEQUENCE [LARGE SCALE GENOMIC DNA]</scope>
    <source>
        <strain evidence="4">AL2</strain>
    </source>
</reference>
<proteinExistence type="inferred from homology"/>
<dbReference type="eggNOG" id="COG2853">
    <property type="taxonomic scope" value="Bacteria"/>
</dbReference>
<keyword evidence="2" id="KW-0732">Signal</keyword>
<gene>
    <name evidence="3" type="ORF">THIAE_10535</name>
</gene>
<dbReference type="STRING" id="717772.THIAE_10535"/>
<evidence type="ECO:0000313" key="3">
    <source>
        <dbReference type="EMBL" id="AHF02140.1"/>
    </source>
</evidence>
<dbReference type="InterPro" id="IPR007428">
    <property type="entry name" value="MlaA"/>
</dbReference>
<dbReference type="Pfam" id="PF04333">
    <property type="entry name" value="MlaA"/>
    <property type="match status" value="1"/>
</dbReference>
<dbReference type="Proteomes" id="UP000005380">
    <property type="component" value="Chromosome"/>
</dbReference>
<evidence type="ECO:0000256" key="2">
    <source>
        <dbReference type="ARBA" id="ARBA00022729"/>
    </source>
</evidence>
<organism evidence="3 4">
    <name type="scientific">Thiomicrospira aerophila AL3</name>
    <dbReference type="NCBI Taxonomy" id="717772"/>
    <lineage>
        <taxon>Bacteria</taxon>
        <taxon>Pseudomonadati</taxon>
        <taxon>Pseudomonadota</taxon>
        <taxon>Gammaproteobacteria</taxon>
        <taxon>Thiotrichales</taxon>
        <taxon>Piscirickettsiaceae</taxon>
        <taxon>Thiomicrospira</taxon>
    </lineage>
</organism>
<dbReference type="GO" id="GO:0016020">
    <property type="term" value="C:membrane"/>
    <property type="evidence" value="ECO:0007669"/>
    <property type="project" value="InterPro"/>
</dbReference>
<evidence type="ECO:0000313" key="4">
    <source>
        <dbReference type="Proteomes" id="UP000005380"/>
    </source>
</evidence>
<dbReference type="PANTHER" id="PTHR30035:SF3">
    <property type="entry name" value="INTERMEMBRANE PHOSPHOLIPID TRANSPORT SYSTEM LIPOPROTEIN MLAA"/>
    <property type="match status" value="1"/>
</dbReference>
<comment type="similarity">
    <text evidence="1">Belongs to the MlaA family.</text>
</comment>
<accession>W0DU81</accession>
<evidence type="ECO:0000256" key="1">
    <source>
        <dbReference type="ARBA" id="ARBA00010634"/>
    </source>
</evidence>
<dbReference type="KEGG" id="tao:THIAE_10535"/>
<protein>
    <submittedName>
        <fullName evidence="3">ABC transporter</fullName>
    </submittedName>
</protein>
<dbReference type="InParanoid" id="W0DU81"/>
<dbReference type="HOGENOM" id="CLU_059326_2_1_6"/>
<dbReference type="EMBL" id="CP007030">
    <property type="protein sequence ID" value="AHF02140.1"/>
    <property type="molecule type" value="Genomic_DNA"/>
</dbReference>